<keyword evidence="1" id="KW-0378">Hydrolase</keyword>
<dbReference type="EMBL" id="DVFV01000057">
    <property type="protein sequence ID" value="HIQ90581.1"/>
    <property type="molecule type" value="Genomic_DNA"/>
</dbReference>
<proteinExistence type="predicted"/>
<accession>A0A9D0ZQE1</accession>
<dbReference type="AlphaFoldDB" id="A0A9D0ZQE1"/>
<comment type="caution">
    <text evidence="1">The sequence shown here is derived from an EMBL/GenBank/DDBJ whole genome shotgun (WGS) entry which is preliminary data.</text>
</comment>
<evidence type="ECO:0000313" key="2">
    <source>
        <dbReference type="Proteomes" id="UP000886786"/>
    </source>
</evidence>
<dbReference type="Proteomes" id="UP000886786">
    <property type="component" value="Unassembled WGS sequence"/>
</dbReference>
<dbReference type="Gene3D" id="3.40.50.1110">
    <property type="entry name" value="SGNH hydrolase"/>
    <property type="match status" value="1"/>
</dbReference>
<dbReference type="Pfam" id="PF00657">
    <property type="entry name" value="Lipase_GDSL"/>
    <property type="match status" value="1"/>
</dbReference>
<protein>
    <submittedName>
        <fullName evidence="1">SGNH/GDSL hydrolase family protein</fullName>
    </submittedName>
</protein>
<organism evidence="1 2">
    <name type="scientific">Candidatus Coprosoma intestinipullorum</name>
    <dbReference type="NCBI Taxonomy" id="2840752"/>
    <lineage>
        <taxon>Bacteria</taxon>
        <taxon>Bacillati</taxon>
        <taxon>Bacillota</taxon>
        <taxon>Bacillota incertae sedis</taxon>
        <taxon>Candidatus Coprosoma</taxon>
    </lineage>
</organism>
<sequence length="172" mass="20557">MEFIVDDKEIQVPYNMVFIAKSGKTLEWFRDNALPEFNDNVKDKNFKYNVVINMGVNDLNYGLDPENRADEYYDIYDALAKKYPQINFYIMSINPIRYKLLERNEPGNVRTNEKIEDFNKTIIKNIKNDNKKNIHYCDAYNDLDFDTDDGLHYTRETNKKIIKYITDDCIKY</sequence>
<dbReference type="CDD" id="cd00229">
    <property type="entry name" value="SGNH_hydrolase"/>
    <property type="match status" value="1"/>
</dbReference>
<reference evidence="1" key="2">
    <citation type="journal article" date="2021" name="PeerJ">
        <title>Extensive microbial diversity within the chicken gut microbiome revealed by metagenomics and culture.</title>
        <authorList>
            <person name="Gilroy R."/>
            <person name="Ravi A."/>
            <person name="Getino M."/>
            <person name="Pursley I."/>
            <person name="Horton D.L."/>
            <person name="Alikhan N.F."/>
            <person name="Baker D."/>
            <person name="Gharbi K."/>
            <person name="Hall N."/>
            <person name="Watson M."/>
            <person name="Adriaenssens E.M."/>
            <person name="Foster-Nyarko E."/>
            <person name="Jarju S."/>
            <person name="Secka A."/>
            <person name="Antonio M."/>
            <person name="Oren A."/>
            <person name="Chaudhuri R.R."/>
            <person name="La Ragione R."/>
            <person name="Hildebrand F."/>
            <person name="Pallen M.J."/>
        </authorList>
    </citation>
    <scope>NUCLEOTIDE SEQUENCE</scope>
    <source>
        <strain evidence="1">CHK147-3167</strain>
    </source>
</reference>
<name>A0A9D0ZQE1_9FIRM</name>
<reference evidence="1" key="1">
    <citation type="submission" date="2020-10" db="EMBL/GenBank/DDBJ databases">
        <authorList>
            <person name="Gilroy R."/>
        </authorList>
    </citation>
    <scope>NUCLEOTIDE SEQUENCE</scope>
    <source>
        <strain evidence="1">CHK147-3167</strain>
    </source>
</reference>
<gene>
    <name evidence="1" type="ORF">IAB27_03015</name>
</gene>
<dbReference type="InterPro" id="IPR036514">
    <property type="entry name" value="SGNH_hydro_sf"/>
</dbReference>
<dbReference type="GO" id="GO:0016788">
    <property type="term" value="F:hydrolase activity, acting on ester bonds"/>
    <property type="evidence" value="ECO:0007669"/>
    <property type="project" value="InterPro"/>
</dbReference>
<evidence type="ECO:0000313" key="1">
    <source>
        <dbReference type="EMBL" id="HIQ90581.1"/>
    </source>
</evidence>
<dbReference type="InterPro" id="IPR001087">
    <property type="entry name" value="GDSL"/>
</dbReference>
<dbReference type="SUPFAM" id="SSF52266">
    <property type="entry name" value="SGNH hydrolase"/>
    <property type="match status" value="1"/>
</dbReference>